<feature type="compositionally biased region" description="Polar residues" evidence="1">
    <location>
        <begin position="1"/>
        <end position="13"/>
    </location>
</feature>
<gene>
    <name evidence="2" type="ORF">LK996_16255</name>
</gene>
<keyword evidence="3" id="KW-1185">Reference proteome</keyword>
<name>A0ABS8JLY5_9GAMM</name>
<evidence type="ECO:0000313" key="2">
    <source>
        <dbReference type="EMBL" id="MCC8364624.1"/>
    </source>
</evidence>
<feature type="region of interest" description="Disordered" evidence="1">
    <location>
        <begin position="1"/>
        <end position="56"/>
    </location>
</feature>
<feature type="compositionally biased region" description="Basic and acidic residues" evidence="1">
    <location>
        <begin position="14"/>
        <end position="26"/>
    </location>
</feature>
<accession>A0ABS8JLY5</accession>
<organism evidence="2 3">
    <name type="scientific">Noviluteimonas lactosilytica</name>
    <dbReference type="NCBI Taxonomy" id="2888523"/>
    <lineage>
        <taxon>Bacteria</taxon>
        <taxon>Pseudomonadati</taxon>
        <taxon>Pseudomonadota</taxon>
        <taxon>Gammaproteobacteria</taxon>
        <taxon>Lysobacterales</taxon>
        <taxon>Lysobacteraceae</taxon>
        <taxon>Noviluteimonas</taxon>
    </lineage>
</organism>
<sequence>MNNSNDQKTASNDSVDKTAFDEKKVASPETETTTAKEPGEKQEPAKNAQPPAQSSR</sequence>
<reference evidence="2" key="1">
    <citation type="submission" date="2021-10" db="EMBL/GenBank/DDBJ databases">
        <authorList>
            <person name="Lyu M."/>
            <person name="Wang X."/>
            <person name="Meng X."/>
            <person name="Xu K."/>
        </authorList>
    </citation>
    <scope>NUCLEOTIDE SEQUENCE</scope>
    <source>
        <strain evidence="2">A6</strain>
    </source>
</reference>
<protein>
    <submittedName>
        <fullName evidence="2">Uncharacterized protein</fullName>
    </submittedName>
</protein>
<dbReference type="RefSeq" id="WP_230528418.1">
    <property type="nucleotide sequence ID" value="NZ_JAJGAK010000005.1"/>
</dbReference>
<dbReference type="Proteomes" id="UP001165293">
    <property type="component" value="Unassembled WGS sequence"/>
</dbReference>
<comment type="caution">
    <text evidence="2">The sequence shown here is derived from an EMBL/GenBank/DDBJ whole genome shotgun (WGS) entry which is preliminary data.</text>
</comment>
<evidence type="ECO:0000256" key="1">
    <source>
        <dbReference type="SAM" id="MobiDB-lite"/>
    </source>
</evidence>
<proteinExistence type="predicted"/>
<dbReference type="EMBL" id="JAJGAK010000005">
    <property type="protein sequence ID" value="MCC8364624.1"/>
    <property type="molecule type" value="Genomic_DNA"/>
</dbReference>
<evidence type="ECO:0000313" key="3">
    <source>
        <dbReference type="Proteomes" id="UP001165293"/>
    </source>
</evidence>